<dbReference type="GeneID" id="112050190"/>
<proteinExistence type="predicted"/>
<dbReference type="KEGG" id="bany:112050190"/>
<dbReference type="AlphaFoldDB" id="A0A6J1N8Y5"/>
<protein>
    <submittedName>
        <fullName evidence="3">Uncharacterized protein LOC112050190</fullName>
    </submittedName>
</protein>
<gene>
    <name evidence="3" type="primary">LOC112050190</name>
</gene>
<dbReference type="PANTHER" id="PTHR33939">
    <property type="entry name" value="PROTEIN CBG22215"/>
    <property type="match status" value="1"/>
</dbReference>
<reference evidence="3" key="1">
    <citation type="submission" date="2025-08" db="UniProtKB">
        <authorList>
            <consortium name="RefSeq"/>
        </authorList>
    </citation>
    <scope>IDENTIFICATION</scope>
</reference>
<evidence type="ECO:0000256" key="1">
    <source>
        <dbReference type="SAM" id="Coils"/>
    </source>
</evidence>
<evidence type="ECO:0000313" key="2">
    <source>
        <dbReference type="Proteomes" id="UP001652582"/>
    </source>
</evidence>
<dbReference type="PANTHER" id="PTHR33939:SF1">
    <property type="entry name" value="DUF4371 DOMAIN-CONTAINING PROTEIN"/>
    <property type="match status" value="1"/>
</dbReference>
<name>A0A6J1N8Y5_BICAN</name>
<organism evidence="2 3">
    <name type="scientific">Bicyclus anynana</name>
    <name type="common">Squinting bush brown butterfly</name>
    <dbReference type="NCBI Taxonomy" id="110368"/>
    <lineage>
        <taxon>Eukaryota</taxon>
        <taxon>Metazoa</taxon>
        <taxon>Ecdysozoa</taxon>
        <taxon>Arthropoda</taxon>
        <taxon>Hexapoda</taxon>
        <taxon>Insecta</taxon>
        <taxon>Pterygota</taxon>
        <taxon>Neoptera</taxon>
        <taxon>Endopterygota</taxon>
        <taxon>Lepidoptera</taxon>
        <taxon>Glossata</taxon>
        <taxon>Ditrysia</taxon>
        <taxon>Papilionoidea</taxon>
        <taxon>Nymphalidae</taxon>
        <taxon>Satyrinae</taxon>
        <taxon>Satyrini</taxon>
        <taxon>Mycalesina</taxon>
        <taxon>Bicyclus</taxon>
    </lineage>
</organism>
<dbReference type="OrthoDB" id="2266637at2759"/>
<keyword evidence="2" id="KW-1185">Reference proteome</keyword>
<accession>A0A6J1N8Y5</accession>
<keyword evidence="1" id="KW-0175">Coiled coil</keyword>
<dbReference type="Proteomes" id="UP001652582">
    <property type="component" value="Chromosome 25"/>
</dbReference>
<sequence length="415" mass="48372">METALQNIRDTTDPLLLDDQGELEGYGNETYTMLKYVLNEIAEEQSNPQNNSKEDPFRRAQRYTGLHLDTLQKICHDGFTVDKLTEIDRKCIHDKLMSFYLDKNIMPNATELYNSLQDDLPPYEDIRSFRKMLTKMGYIFKKNEKSFVVYEKPSVRFERFLYLKKLIQYRQDERHIYYISGLSISDDKDCNINGGVLNKKNVLFGIFFAVSSVDGVKFSEKVVNFEKGNFNSWILHDVIPNLQANSVVNSVVILDNSKYYCDTYCETPSKTSSSYVIKEWLKFHDIPFSESINLVDLYTLANKYTDLNRKLYKPDIWLRQNGHDVLRLPYCINEMTPAAYVRDYIKSLNSENEAFIIQKIKDMDATILSDFNLTLAEEESRLHDLENKLDIVLDSLTPSINLEADLYLPYLSDSE</sequence>
<feature type="coiled-coil region" evidence="1">
    <location>
        <begin position="368"/>
        <end position="395"/>
    </location>
</feature>
<evidence type="ECO:0000313" key="3">
    <source>
        <dbReference type="RefSeq" id="XP_023944150.2"/>
    </source>
</evidence>
<dbReference type="RefSeq" id="XP_023944150.2">
    <property type="nucleotide sequence ID" value="XM_024088382.2"/>
</dbReference>